<keyword evidence="3" id="KW-1185">Reference proteome</keyword>
<organism evidence="2 3">
    <name type="scientific">Novymonas esmeraldas</name>
    <dbReference type="NCBI Taxonomy" id="1808958"/>
    <lineage>
        <taxon>Eukaryota</taxon>
        <taxon>Discoba</taxon>
        <taxon>Euglenozoa</taxon>
        <taxon>Kinetoplastea</taxon>
        <taxon>Metakinetoplastina</taxon>
        <taxon>Trypanosomatida</taxon>
        <taxon>Trypanosomatidae</taxon>
        <taxon>Novymonas</taxon>
    </lineage>
</organism>
<feature type="compositionally biased region" description="Pro residues" evidence="1">
    <location>
        <begin position="337"/>
        <end position="355"/>
    </location>
</feature>
<feature type="region of interest" description="Disordered" evidence="1">
    <location>
        <begin position="235"/>
        <end position="360"/>
    </location>
</feature>
<name>A0AAW0EZH0_9TRYP</name>
<dbReference type="EMBL" id="JAECZO010000169">
    <property type="protein sequence ID" value="KAK7198709.1"/>
    <property type="molecule type" value="Genomic_DNA"/>
</dbReference>
<protein>
    <submittedName>
        <fullName evidence="2">Uncharacterized protein</fullName>
    </submittedName>
</protein>
<feature type="region of interest" description="Disordered" evidence="1">
    <location>
        <begin position="524"/>
        <end position="563"/>
    </location>
</feature>
<comment type="caution">
    <text evidence="2">The sequence shown here is derived from an EMBL/GenBank/DDBJ whole genome shotgun (WGS) entry which is preliminary data.</text>
</comment>
<sequence length="563" mass="59978">MNAAVSVGSPPAPTASSCTIFPTESEDYYCLSCNTRCSGLGLLVGPHTSHDYLPLSDALLYMPAAILREARDVAHEVEESFMKPWRVQEQQREDTLLHLLDVRRSRLAALAQLVVEVQQMDQRLLCITEGKALDVANWRYQQRGLQRRIEKLHRGATTLASCFAPSSTAAAADATGARVRSSSEATGPSWLHTQCVAQKELAQARRLLQTQLAQLDEAAAASSRRLETWHRLLRTEAPDDDDDGGGYAAAAAASNAEGSPVESYTRAPDAATGMIHTPVHDPPPPPYPPRPCNSLRHAHAHAHLPTAAAAAAAAVAPKARSPPEAALTEQREYDSSQPPPRHSSPGGRSPPPAAHRPPHPSDAEVLLLQHALHNINDKLRQRLLHAAAASLASSSSSVSSTRSPLANARGAAVAVALPPMPEATPLRNVRDPMATADAATRALTHANATACVRPSAESPAMDWYPRGASPPPRGADVTPPTVTAIAAAEDVVCDVHEDPRRVRWQSLCVRERQLKESLDQLLRSGVATSSSSSREHPCTTEGGEGPTSALCSSIPALPRSLSS</sequence>
<accession>A0AAW0EZH0</accession>
<gene>
    <name evidence="2" type="ORF">NESM_000834900</name>
</gene>
<evidence type="ECO:0000256" key="1">
    <source>
        <dbReference type="SAM" id="MobiDB-lite"/>
    </source>
</evidence>
<proteinExistence type="predicted"/>
<dbReference type="AlphaFoldDB" id="A0AAW0EZH0"/>
<evidence type="ECO:0000313" key="2">
    <source>
        <dbReference type="EMBL" id="KAK7198709.1"/>
    </source>
</evidence>
<feature type="compositionally biased region" description="Pro residues" evidence="1">
    <location>
        <begin position="280"/>
        <end position="291"/>
    </location>
</feature>
<reference evidence="2 3" key="1">
    <citation type="journal article" date="2021" name="MBio">
        <title>A New Model Trypanosomatid, Novymonas esmeraldas: Genomic Perception of Its 'Candidatus Pandoraea novymonadis' Endosymbiont.</title>
        <authorList>
            <person name="Zakharova A."/>
            <person name="Saura A."/>
            <person name="Butenko A."/>
            <person name="Podesvova L."/>
            <person name="Warmusova S."/>
            <person name="Kostygov A.Y."/>
            <person name="Nenarokova A."/>
            <person name="Lukes J."/>
            <person name="Opperdoes F.R."/>
            <person name="Yurchenko V."/>
        </authorList>
    </citation>
    <scope>NUCLEOTIDE SEQUENCE [LARGE SCALE GENOMIC DNA]</scope>
    <source>
        <strain evidence="2 3">E262AT.01</strain>
    </source>
</reference>
<dbReference type="Proteomes" id="UP001430356">
    <property type="component" value="Unassembled WGS sequence"/>
</dbReference>
<evidence type="ECO:0000313" key="3">
    <source>
        <dbReference type="Proteomes" id="UP001430356"/>
    </source>
</evidence>
<feature type="compositionally biased region" description="Low complexity" evidence="1">
    <location>
        <begin position="303"/>
        <end position="323"/>
    </location>
</feature>